<name>A0A133U4N4_9EURY</name>
<reference evidence="1 2" key="1">
    <citation type="journal article" date="2016" name="Sci. Rep.">
        <title>Metabolic traits of an uncultured archaeal lineage -MSBL1- from brine pools of the Red Sea.</title>
        <authorList>
            <person name="Mwirichia R."/>
            <person name="Alam I."/>
            <person name="Rashid M."/>
            <person name="Vinu M."/>
            <person name="Ba-Alawi W."/>
            <person name="Anthony Kamau A."/>
            <person name="Kamanda Ngugi D."/>
            <person name="Goker M."/>
            <person name="Klenk H.P."/>
            <person name="Bajic V."/>
            <person name="Stingl U."/>
        </authorList>
    </citation>
    <scope>NUCLEOTIDE SEQUENCE [LARGE SCALE GENOMIC DNA]</scope>
    <source>
        <strain evidence="1">SCGC-AAA259B11</strain>
    </source>
</reference>
<gene>
    <name evidence="1" type="ORF">AKJ61_03465</name>
</gene>
<protein>
    <submittedName>
        <fullName evidence="1">Uncharacterized protein</fullName>
    </submittedName>
</protein>
<proteinExistence type="predicted"/>
<comment type="caution">
    <text evidence="1">The sequence shown here is derived from an EMBL/GenBank/DDBJ whole genome shotgun (WGS) entry which is preliminary data.</text>
</comment>
<keyword evidence="2" id="KW-1185">Reference proteome</keyword>
<dbReference type="AlphaFoldDB" id="A0A133U4N4"/>
<accession>A0A133U4N4</accession>
<sequence length="113" mass="13139">MVKRNLIKTQNNPEIQNRRLTLKRKTIRQIREKGIVRQTSDKLFKLPFPLGPALSTSGSPALTRLDSLPPLTTTFLKIDIYRGADSKHKIEGTSNRLFRLVETEKQLLKHWYQ</sequence>
<organism evidence="1 2">
    <name type="scientific">candidate division MSBL1 archaeon SCGC-AAA259B11</name>
    <dbReference type="NCBI Taxonomy" id="1698260"/>
    <lineage>
        <taxon>Archaea</taxon>
        <taxon>Methanobacteriati</taxon>
        <taxon>Methanobacteriota</taxon>
        <taxon>candidate division MSBL1</taxon>
    </lineage>
</organism>
<evidence type="ECO:0000313" key="2">
    <source>
        <dbReference type="Proteomes" id="UP000070184"/>
    </source>
</evidence>
<evidence type="ECO:0000313" key="1">
    <source>
        <dbReference type="EMBL" id="KXA89138.1"/>
    </source>
</evidence>
<dbReference type="EMBL" id="LHXK01000053">
    <property type="protein sequence ID" value="KXA89138.1"/>
    <property type="molecule type" value="Genomic_DNA"/>
</dbReference>
<dbReference type="Proteomes" id="UP000070184">
    <property type="component" value="Unassembled WGS sequence"/>
</dbReference>